<dbReference type="AlphaFoldDB" id="A0A7K1FNI9"/>
<accession>A0A7K1FNI9</accession>
<dbReference type="Gene3D" id="3.10.180.10">
    <property type="entry name" value="2,3-Dihydroxybiphenyl 1,2-Dioxygenase, domain 1"/>
    <property type="match status" value="1"/>
</dbReference>
<dbReference type="SUPFAM" id="SSF54593">
    <property type="entry name" value="Glyoxalase/Bleomycin resistance protein/Dihydroxybiphenyl dioxygenase"/>
    <property type="match status" value="1"/>
</dbReference>
<evidence type="ECO:0008006" key="3">
    <source>
        <dbReference type="Google" id="ProtNLM"/>
    </source>
</evidence>
<reference evidence="1 2" key="1">
    <citation type="submission" date="2019-11" db="EMBL/GenBank/DDBJ databases">
        <authorList>
            <person name="Jiang L.-Q."/>
        </authorList>
    </citation>
    <scope>NUCLEOTIDE SEQUENCE [LARGE SCALE GENOMIC DNA]</scope>
    <source>
        <strain evidence="1 2">YIM 132087</strain>
    </source>
</reference>
<comment type="caution">
    <text evidence="1">The sequence shown here is derived from an EMBL/GenBank/DDBJ whole genome shotgun (WGS) entry which is preliminary data.</text>
</comment>
<proteinExistence type="predicted"/>
<evidence type="ECO:0000313" key="1">
    <source>
        <dbReference type="EMBL" id="MTD15731.1"/>
    </source>
</evidence>
<sequence>MTVRAVPILAAPDLDVLETFYLALGFRRTYRQQRPNPYLAMVREGLDLHFAGVPALDPETSLGSVLLLTEDTHALFEAFAAGLRAEYGRLPITGTPRITRPRVKQGIGGGFTVVDPGGNWLRVTATRPEPESPPGLFDRVLQNAARQGDARGDVPAAIGVLEAGLRRHPDAAPADLLPVLEYLAELLVRSGDQARATTVHDRIRSLAGARDAGG</sequence>
<organism evidence="1 2">
    <name type="scientific">Nakamurella alba</name>
    <dbReference type="NCBI Taxonomy" id="2665158"/>
    <lineage>
        <taxon>Bacteria</taxon>
        <taxon>Bacillati</taxon>
        <taxon>Actinomycetota</taxon>
        <taxon>Actinomycetes</taxon>
        <taxon>Nakamurellales</taxon>
        <taxon>Nakamurellaceae</taxon>
        <taxon>Nakamurella</taxon>
    </lineage>
</organism>
<evidence type="ECO:0000313" key="2">
    <source>
        <dbReference type="Proteomes" id="UP000460221"/>
    </source>
</evidence>
<name>A0A7K1FNI9_9ACTN</name>
<keyword evidence="2" id="KW-1185">Reference proteome</keyword>
<gene>
    <name evidence="1" type="ORF">GIS00_17495</name>
</gene>
<dbReference type="EMBL" id="WLYK01000007">
    <property type="protein sequence ID" value="MTD15731.1"/>
    <property type="molecule type" value="Genomic_DNA"/>
</dbReference>
<protein>
    <recommendedName>
        <fullName evidence="3">VOC family protein</fullName>
    </recommendedName>
</protein>
<dbReference type="InterPro" id="IPR029068">
    <property type="entry name" value="Glyas_Bleomycin-R_OHBP_Dase"/>
</dbReference>
<dbReference type="RefSeq" id="WP_154769755.1">
    <property type="nucleotide sequence ID" value="NZ_WLYK01000007.1"/>
</dbReference>
<dbReference type="Proteomes" id="UP000460221">
    <property type="component" value="Unassembled WGS sequence"/>
</dbReference>